<protein>
    <submittedName>
        <fullName evidence="14">OmpA/MotB domain protein</fullName>
    </submittedName>
</protein>
<keyword evidence="8 11" id="KW-0472">Membrane</keyword>
<dbReference type="STRING" id="555778.Hneap_2253"/>
<dbReference type="PANTHER" id="PTHR30329">
    <property type="entry name" value="STATOR ELEMENT OF FLAGELLAR MOTOR COMPLEX"/>
    <property type="match status" value="1"/>
</dbReference>
<gene>
    <name evidence="14" type="ordered locus">Hneap_2253</name>
</gene>
<dbReference type="OrthoDB" id="9805832at2"/>
<proteinExistence type="inferred from homology"/>
<dbReference type="Pfam" id="PF00691">
    <property type="entry name" value="OmpA"/>
    <property type="match status" value="1"/>
</dbReference>
<keyword evidence="4" id="KW-1134">Transmembrane beta strand</keyword>
<evidence type="ECO:0000256" key="9">
    <source>
        <dbReference type="ARBA" id="ARBA00023157"/>
    </source>
</evidence>
<dbReference type="InterPro" id="IPR000498">
    <property type="entry name" value="OmpA-like_TM_dom"/>
</dbReference>
<dbReference type="Gene3D" id="3.30.1330.60">
    <property type="entry name" value="OmpA-like domain"/>
    <property type="match status" value="1"/>
</dbReference>
<keyword evidence="12" id="KW-0732">Signal</keyword>
<dbReference type="InterPro" id="IPR036737">
    <property type="entry name" value="OmpA-like_sf"/>
</dbReference>
<dbReference type="eggNOG" id="COG2885">
    <property type="taxonomic scope" value="Bacteria"/>
</dbReference>
<evidence type="ECO:0000256" key="10">
    <source>
        <dbReference type="ARBA" id="ARBA00023237"/>
    </source>
</evidence>
<dbReference type="GO" id="GO:0046930">
    <property type="term" value="C:pore complex"/>
    <property type="evidence" value="ECO:0007669"/>
    <property type="project" value="UniProtKB-KW"/>
</dbReference>
<keyword evidence="15" id="KW-1185">Reference proteome</keyword>
<keyword evidence="9" id="KW-1015">Disulfide bond</keyword>
<dbReference type="InterPro" id="IPR006664">
    <property type="entry name" value="OMP_bac"/>
</dbReference>
<comment type="similarity">
    <text evidence="2">Belongs to the outer membrane OOP (TC 1.B.6) superfamily. OmpA family.</text>
</comment>
<dbReference type="Pfam" id="PF01389">
    <property type="entry name" value="OmpA_membrane"/>
    <property type="match status" value="1"/>
</dbReference>
<reference evidence="14 15" key="1">
    <citation type="submission" date="2009-10" db="EMBL/GenBank/DDBJ databases">
        <title>Complete sequence of Halothiobacillus neapolitanus c2.</title>
        <authorList>
            <consortium name="US DOE Joint Genome Institute"/>
            <person name="Lucas S."/>
            <person name="Copeland A."/>
            <person name="Lapidus A."/>
            <person name="Glavina del Rio T."/>
            <person name="Tice H."/>
            <person name="Bruce D."/>
            <person name="Goodwin L."/>
            <person name="Pitluck S."/>
            <person name="Davenport K."/>
            <person name="Brettin T."/>
            <person name="Detter J.C."/>
            <person name="Han C."/>
            <person name="Tapia R."/>
            <person name="Larimer F."/>
            <person name="Land M."/>
            <person name="Hauser L."/>
            <person name="Kyrpides N."/>
            <person name="Mikhailova N."/>
            <person name="Kerfeld C."/>
            <person name="Cannon G."/>
            <person name="Heinhort S."/>
        </authorList>
    </citation>
    <scope>NUCLEOTIDE SEQUENCE [LARGE SCALE GENOMIC DNA]</scope>
    <source>
        <strain evidence="15">ATCC 23641 / c2</strain>
    </source>
</reference>
<evidence type="ECO:0000256" key="7">
    <source>
        <dbReference type="ARBA" id="ARBA00023114"/>
    </source>
</evidence>
<sequence length="373" mass="40003">MKLRKVKSSQITATLSLLVIAMMAGPMAAADDSGWYIGANAGQSRATIDNDRITRNLLGSGFTTNALTNDDRSIGYKLYGGYQFNRYFALEGGYFNLGKFGYTAYTTPQGTLTGEIKLQGVNLDVVGLWPITDKFSLFGRVGVNYAKAQDQFVGTGAVLVTNPSPSARDTNYKFGVGVQYALTESLDVRAEVERYRINDAVGNKGDIDLISAGLVYRFGQKAREPALAPAPLAAIATPAPVVERHAPKKVTLSADSLFDFNKSVVKPAGKRALDQLARDLNGTDYDQIMVIGHTDRIGSHAYNLKLSTRRAEAVKDYLISSGQIPAHKISAKGVDGADPVTKPGDCVGSKATPALIACLQPDRRVEVDVSGTK</sequence>
<dbReference type="HOGENOM" id="CLU_031536_0_0_6"/>
<dbReference type="SUPFAM" id="SSF56925">
    <property type="entry name" value="OMPA-like"/>
    <property type="match status" value="1"/>
</dbReference>
<dbReference type="CDD" id="cd07185">
    <property type="entry name" value="OmpA_C-like"/>
    <property type="match status" value="1"/>
</dbReference>
<dbReference type="InterPro" id="IPR006665">
    <property type="entry name" value="OmpA-like"/>
</dbReference>
<dbReference type="PRINTS" id="PR01022">
    <property type="entry name" value="OUTRMMBRANEA"/>
</dbReference>
<evidence type="ECO:0000256" key="1">
    <source>
        <dbReference type="ARBA" id="ARBA00004571"/>
    </source>
</evidence>
<dbReference type="PRINTS" id="PR01021">
    <property type="entry name" value="OMPADOMAIN"/>
</dbReference>
<dbReference type="InterPro" id="IPR011250">
    <property type="entry name" value="OMP/PagP_B-barrel"/>
</dbReference>
<dbReference type="KEGG" id="hna:Hneap_2253"/>
<dbReference type="GO" id="GO:0009279">
    <property type="term" value="C:cell outer membrane"/>
    <property type="evidence" value="ECO:0007669"/>
    <property type="project" value="UniProtKB-SubCell"/>
</dbReference>
<evidence type="ECO:0000256" key="11">
    <source>
        <dbReference type="PROSITE-ProRule" id="PRU00473"/>
    </source>
</evidence>
<dbReference type="Gene3D" id="2.40.160.20">
    <property type="match status" value="1"/>
</dbReference>
<accession>D0KWU8</accession>
<keyword evidence="10" id="KW-0998">Cell outer membrane</keyword>
<dbReference type="EMBL" id="CP001801">
    <property type="protein sequence ID" value="ACX97068.1"/>
    <property type="molecule type" value="Genomic_DNA"/>
</dbReference>
<organism evidence="14 15">
    <name type="scientific">Halothiobacillus neapolitanus (strain ATCC 23641 / DSM 15147 / CIP 104769 / NCIMB 8539 / c2)</name>
    <name type="common">Thiobacillus neapolitanus</name>
    <dbReference type="NCBI Taxonomy" id="555778"/>
    <lineage>
        <taxon>Bacteria</taxon>
        <taxon>Pseudomonadati</taxon>
        <taxon>Pseudomonadota</taxon>
        <taxon>Gammaproteobacteria</taxon>
        <taxon>Chromatiales</taxon>
        <taxon>Halothiobacillaceae</taxon>
        <taxon>Halothiobacillus</taxon>
    </lineage>
</organism>
<evidence type="ECO:0000313" key="14">
    <source>
        <dbReference type="EMBL" id="ACX97068.1"/>
    </source>
</evidence>
<evidence type="ECO:0000256" key="3">
    <source>
        <dbReference type="ARBA" id="ARBA00022448"/>
    </source>
</evidence>
<feature type="chain" id="PRO_5003009841" evidence="12">
    <location>
        <begin position="30"/>
        <end position="373"/>
    </location>
</feature>
<name>D0KWU8_HALNC</name>
<dbReference type="AlphaFoldDB" id="D0KWU8"/>
<evidence type="ECO:0000259" key="13">
    <source>
        <dbReference type="PROSITE" id="PS51123"/>
    </source>
</evidence>
<feature type="signal peptide" evidence="12">
    <location>
        <begin position="1"/>
        <end position="29"/>
    </location>
</feature>
<evidence type="ECO:0000313" key="15">
    <source>
        <dbReference type="Proteomes" id="UP000009102"/>
    </source>
</evidence>
<comment type="subcellular location">
    <subcellularLocation>
        <location evidence="1">Cell outer membrane</location>
        <topology evidence="1">Multi-pass membrane protein</topology>
    </subcellularLocation>
</comment>
<dbReference type="PANTHER" id="PTHR30329:SF21">
    <property type="entry name" value="LIPOPROTEIN YIAD-RELATED"/>
    <property type="match status" value="1"/>
</dbReference>
<evidence type="ECO:0000256" key="6">
    <source>
        <dbReference type="ARBA" id="ARBA00023065"/>
    </source>
</evidence>
<keyword evidence="3" id="KW-0813">Transport</keyword>
<dbReference type="eggNOG" id="COG3637">
    <property type="taxonomic scope" value="Bacteria"/>
</dbReference>
<evidence type="ECO:0000256" key="12">
    <source>
        <dbReference type="SAM" id="SignalP"/>
    </source>
</evidence>
<keyword evidence="7" id="KW-0626">Porin</keyword>
<dbReference type="Proteomes" id="UP000009102">
    <property type="component" value="Chromosome"/>
</dbReference>
<dbReference type="GO" id="GO:0006811">
    <property type="term" value="P:monoatomic ion transport"/>
    <property type="evidence" value="ECO:0007669"/>
    <property type="project" value="UniProtKB-KW"/>
</dbReference>
<dbReference type="InterPro" id="IPR050330">
    <property type="entry name" value="Bact_OuterMem_StrucFunc"/>
</dbReference>
<dbReference type="PROSITE" id="PS51123">
    <property type="entry name" value="OMPA_2"/>
    <property type="match status" value="1"/>
</dbReference>
<dbReference type="InterPro" id="IPR002368">
    <property type="entry name" value="OmpA"/>
</dbReference>
<evidence type="ECO:0000256" key="5">
    <source>
        <dbReference type="ARBA" id="ARBA00022692"/>
    </source>
</evidence>
<dbReference type="SUPFAM" id="SSF103088">
    <property type="entry name" value="OmpA-like"/>
    <property type="match status" value="1"/>
</dbReference>
<keyword evidence="5" id="KW-0812">Transmembrane</keyword>
<evidence type="ECO:0000256" key="8">
    <source>
        <dbReference type="ARBA" id="ARBA00023136"/>
    </source>
</evidence>
<dbReference type="GO" id="GO:0015288">
    <property type="term" value="F:porin activity"/>
    <property type="evidence" value="ECO:0007669"/>
    <property type="project" value="UniProtKB-KW"/>
</dbReference>
<evidence type="ECO:0000256" key="2">
    <source>
        <dbReference type="ARBA" id="ARBA00005710"/>
    </source>
</evidence>
<evidence type="ECO:0000256" key="4">
    <source>
        <dbReference type="ARBA" id="ARBA00022452"/>
    </source>
</evidence>
<keyword evidence="6" id="KW-0406">Ion transport</keyword>
<dbReference type="RefSeq" id="WP_012825099.1">
    <property type="nucleotide sequence ID" value="NC_013422.1"/>
</dbReference>
<feature type="domain" description="OmpA-like" evidence="13">
    <location>
        <begin position="245"/>
        <end position="373"/>
    </location>
</feature>